<name>A0ABP9YZZ8_9FUNG</name>
<feature type="compositionally biased region" description="Acidic residues" evidence="1">
    <location>
        <begin position="217"/>
        <end position="226"/>
    </location>
</feature>
<evidence type="ECO:0000256" key="1">
    <source>
        <dbReference type="SAM" id="MobiDB-lite"/>
    </source>
</evidence>
<evidence type="ECO:0000313" key="2">
    <source>
        <dbReference type="EMBL" id="GAA5812438.1"/>
    </source>
</evidence>
<dbReference type="Proteomes" id="UP001473302">
    <property type="component" value="Unassembled WGS sequence"/>
</dbReference>
<feature type="compositionally biased region" description="Acidic residues" evidence="1">
    <location>
        <begin position="113"/>
        <end position="124"/>
    </location>
</feature>
<evidence type="ECO:0000313" key="3">
    <source>
        <dbReference type="Proteomes" id="UP001473302"/>
    </source>
</evidence>
<accession>A0ABP9YZZ8</accession>
<feature type="region of interest" description="Disordered" evidence="1">
    <location>
        <begin position="109"/>
        <end position="128"/>
    </location>
</feature>
<keyword evidence="3" id="KW-1185">Reference proteome</keyword>
<protein>
    <submittedName>
        <fullName evidence="2">Uncharacterized protein</fullName>
    </submittedName>
</protein>
<feature type="compositionally biased region" description="Basic residues" evidence="1">
    <location>
        <begin position="179"/>
        <end position="194"/>
    </location>
</feature>
<dbReference type="EMBL" id="BAABUK010000013">
    <property type="protein sequence ID" value="GAA5812438.1"/>
    <property type="molecule type" value="Genomic_DNA"/>
</dbReference>
<reference evidence="2 3" key="1">
    <citation type="submission" date="2024-04" db="EMBL/GenBank/DDBJ databases">
        <title>genome sequences of Mucor flavus KT1a and Helicostylum pulchrum KT1b strains isolated from the surface of a dry-aged beef.</title>
        <authorList>
            <person name="Toyotome T."/>
            <person name="Hosono M."/>
            <person name="Torimaru M."/>
            <person name="Fukuda K."/>
            <person name="Mikami N."/>
        </authorList>
    </citation>
    <scope>NUCLEOTIDE SEQUENCE [LARGE SCALE GENOMIC DNA]</scope>
    <source>
        <strain evidence="2 3">KT1a</strain>
    </source>
</reference>
<feature type="compositionally biased region" description="Low complexity" evidence="1">
    <location>
        <begin position="63"/>
        <end position="97"/>
    </location>
</feature>
<feature type="region of interest" description="Disordered" evidence="1">
    <location>
        <begin position="177"/>
        <end position="226"/>
    </location>
</feature>
<proteinExistence type="predicted"/>
<gene>
    <name evidence="2" type="ORF">MFLAVUS_005894</name>
</gene>
<comment type="caution">
    <text evidence="2">The sequence shown here is derived from an EMBL/GenBank/DDBJ whole genome shotgun (WGS) entry which is preliminary data.</text>
</comment>
<feature type="compositionally biased region" description="Low complexity" evidence="1">
    <location>
        <begin position="204"/>
        <end position="216"/>
    </location>
</feature>
<sequence>MPLIYSFQRENSERSNISRRTLPRTFSRYNFDYQDFESRHDDTEAVIPLFQRRRHREFEIAVQSDNGSTTSSSSSSSSSSSNNSSDQNSSDSSIIDDNTTDEEDINQSINQSDIEEEEEEDDDNTTITESFTRSRVDIYRLAIRTNSEILEDLAAIIRILRQINAIYRVFHNSNNSNRFHSRRPIRRRVRRPTLLHHNNDDDNNNNNNIINQSDTDSSLEEDDDDDEANKLLEAGLEDLQTVLTMENNDGIKRQSTLALLALITYQYNHCSETYLRHYLDPNGDYNPALAVFAAATYDEEEAMMDQPPKSCRDIIIAAEELYGPDWLDEFHKGKEGALRKMLEKLTFVAQIRLKVRDISNSPVTR</sequence>
<feature type="region of interest" description="Disordered" evidence="1">
    <location>
        <begin position="60"/>
        <end position="103"/>
    </location>
</feature>
<organism evidence="2 3">
    <name type="scientific">Mucor flavus</name>
    <dbReference type="NCBI Taxonomy" id="439312"/>
    <lineage>
        <taxon>Eukaryota</taxon>
        <taxon>Fungi</taxon>
        <taxon>Fungi incertae sedis</taxon>
        <taxon>Mucoromycota</taxon>
        <taxon>Mucoromycotina</taxon>
        <taxon>Mucoromycetes</taxon>
        <taxon>Mucorales</taxon>
        <taxon>Mucorineae</taxon>
        <taxon>Mucoraceae</taxon>
        <taxon>Mucor</taxon>
    </lineage>
</organism>